<reference evidence="4" key="1">
    <citation type="journal article" date="2019" name="Int. J. Syst. Evol. Microbiol.">
        <title>The Global Catalogue of Microorganisms (GCM) 10K type strain sequencing project: providing services to taxonomists for standard genome sequencing and annotation.</title>
        <authorList>
            <consortium name="The Broad Institute Genomics Platform"/>
            <consortium name="The Broad Institute Genome Sequencing Center for Infectious Disease"/>
            <person name="Wu L."/>
            <person name="Ma J."/>
        </authorList>
    </citation>
    <scope>NUCLEOTIDE SEQUENCE [LARGE SCALE GENOMIC DNA]</scope>
    <source>
        <strain evidence="4">CCUG 60214</strain>
    </source>
</reference>
<gene>
    <name evidence="3" type="ORF">ACFQ3T_23595</name>
</gene>
<dbReference type="EMBL" id="JBHTLK010000141">
    <property type="protein sequence ID" value="MFD1150128.1"/>
    <property type="molecule type" value="Genomic_DNA"/>
</dbReference>
<feature type="compositionally biased region" description="Low complexity" evidence="1">
    <location>
        <begin position="182"/>
        <end position="199"/>
    </location>
</feature>
<evidence type="ECO:0000256" key="1">
    <source>
        <dbReference type="SAM" id="MobiDB-lite"/>
    </source>
</evidence>
<keyword evidence="4" id="KW-1185">Reference proteome</keyword>
<feature type="region of interest" description="Disordered" evidence="1">
    <location>
        <begin position="179"/>
        <end position="201"/>
    </location>
</feature>
<feature type="chain" id="PRO_5045418758" description="Secreted protein" evidence="2">
    <location>
        <begin position="47"/>
        <end position="264"/>
    </location>
</feature>
<comment type="caution">
    <text evidence="3">The sequence shown here is derived from an EMBL/GenBank/DDBJ whole genome shotgun (WGS) entry which is preliminary data.</text>
</comment>
<proteinExistence type="predicted"/>
<evidence type="ECO:0000313" key="3">
    <source>
        <dbReference type="EMBL" id="MFD1150128.1"/>
    </source>
</evidence>
<feature type="signal peptide" evidence="2">
    <location>
        <begin position="1"/>
        <end position="46"/>
    </location>
</feature>
<evidence type="ECO:0000313" key="4">
    <source>
        <dbReference type="Proteomes" id="UP001597168"/>
    </source>
</evidence>
<dbReference type="RefSeq" id="WP_380725942.1">
    <property type="nucleotide sequence ID" value="NZ_JBHTLK010000141.1"/>
</dbReference>
<name>A0ABW3QZ95_9PSEU</name>
<evidence type="ECO:0000256" key="2">
    <source>
        <dbReference type="SAM" id="SignalP"/>
    </source>
</evidence>
<dbReference type="Proteomes" id="UP001597168">
    <property type="component" value="Unassembled WGS sequence"/>
</dbReference>
<sequence length="264" mass="26394">MSAVDQRVGTGASRVRRLLSRALLVAGGTLAGTAAAWALATSPASAQAPVDPDAVTGITQVSPVRAALDPVALTEVREAVRDLDVALGTPPVREPSPPDLGRVAEEIRGTVEHVGGWLKPARPTDQVATEPVVAAVVARGVTETTPATTAAPQSAGAPVVHGVFDLISRTWLETSRQPVAALPGDTGPSLPGDPSGLPSMPFAPLGAPVHCSCGGDGSGNAGGGSGPFSAVSADRFDAAVARALSPATERNVVMPGKQPGITPD</sequence>
<evidence type="ECO:0008006" key="5">
    <source>
        <dbReference type="Google" id="ProtNLM"/>
    </source>
</evidence>
<accession>A0ABW3QZ95</accession>
<protein>
    <recommendedName>
        <fullName evidence="5">Secreted protein</fullName>
    </recommendedName>
</protein>
<keyword evidence="2" id="KW-0732">Signal</keyword>
<feature type="region of interest" description="Disordered" evidence="1">
    <location>
        <begin position="245"/>
        <end position="264"/>
    </location>
</feature>
<organism evidence="3 4">
    <name type="scientific">Saccharothrix hoggarensis</name>
    <dbReference type="NCBI Taxonomy" id="913853"/>
    <lineage>
        <taxon>Bacteria</taxon>
        <taxon>Bacillati</taxon>
        <taxon>Actinomycetota</taxon>
        <taxon>Actinomycetes</taxon>
        <taxon>Pseudonocardiales</taxon>
        <taxon>Pseudonocardiaceae</taxon>
        <taxon>Saccharothrix</taxon>
    </lineage>
</organism>